<name>A0A2A9PQU8_OPHUN</name>
<protein>
    <submittedName>
        <fullName evidence="2">Uncharacterized protein</fullName>
    </submittedName>
</protein>
<evidence type="ECO:0000313" key="3">
    <source>
        <dbReference type="Proteomes" id="UP000037136"/>
    </source>
</evidence>
<accession>A0A2A9PQU8</accession>
<comment type="caution">
    <text evidence="2">The sequence shown here is derived from an EMBL/GenBank/DDBJ whole genome shotgun (WGS) entry which is preliminary data.</text>
</comment>
<evidence type="ECO:0000313" key="2">
    <source>
        <dbReference type="EMBL" id="PFH63002.1"/>
    </source>
</evidence>
<organism evidence="2 3">
    <name type="scientific">Ophiocordyceps unilateralis</name>
    <name type="common">Zombie-ant fungus</name>
    <name type="synonym">Torrubia unilateralis</name>
    <dbReference type="NCBI Taxonomy" id="268505"/>
    <lineage>
        <taxon>Eukaryota</taxon>
        <taxon>Fungi</taxon>
        <taxon>Dikarya</taxon>
        <taxon>Ascomycota</taxon>
        <taxon>Pezizomycotina</taxon>
        <taxon>Sordariomycetes</taxon>
        <taxon>Hypocreomycetidae</taxon>
        <taxon>Hypocreales</taxon>
        <taxon>Ophiocordycipitaceae</taxon>
        <taxon>Ophiocordyceps</taxon>
    </lineage>
</organism>
<reference evidence="2 3" key="1">
    <citation type="journal article" date="2015" name="BMC Genomics">
        <title>Gene expression during zombie ant biting behavior reflects the complexity underlying fungal parasitic behavioral manipulation.</title>
        <authorList>
            <person name="de Bekker C."/>
            <person name="Ohm R.A."/>
            <person name="Loreto R.G."/>
            <person name="Sebastian A."/>
            <person name="Albert I."/>
            <person name="Merrow M."/>
            <person name="Brachmann A."/>
            <person name="Hughes D.P."/>
        </authorList>
    </citation>
    <scope>NUCLEOTIDE SEQUENCE [LARGE SCALE GENOMIC DNA]</scope>
    <source>
        <strain evidence="2 3">SC16a</strain>
    </source>
</reference>
<dbReference type="Proteomes" id="UP000037136">
    <property type="component" value="Unassembled WGS sequence"/>
</dbReference>
<dbReference type="OrthoDB" id="5285218at2759"/>
<sequence length="115" mass="12968">MGQSLLTRLQAKLELFRLEQRYTRHRNRRSTFVSNAVYVDGEYIHQTPVTTGSSAGYSTPRVDALHGEPAAGSKMTQFTPPERKRLSRFSSMTGFGSSFVKDKIQIVERPSSVSR</sequence>
<keyword evidence="3" id="KW-1185">Reference proteome</keyword>
<evidence type="ECO:0000256" key="1">
    <source>
        <dbReference type="SAM" id="MobiDB-lite"/>
    </source>
</evidence>
<dbReference type="EMBL" id="LAZP02000011">
    <property type="protein sequence ID" value="PFH63002.1"/>
    <property type="molecule type" value="Genomic_DNA"/>
</dbReference>
<reference evidence="2 3" key="2">
    <citation type="journal article" date="2017" name="Sci. Rep.">
        <title>Ant-infecting Ophiocordyceps genomes reveal a high diversity of potential behavioral manipulation genes and a possible major role for enterotoxins.</title>
        <authorList>
            <person name="de Bekker C."/>
            <person name="Ohm R.A."/>
            <person name="Evans H.C."/>
            <person name="Brachmann A."/>
            <person name="Hughes D.P."/>
        </authorList>
    </citation>
    <scope>NUCLEOTIDE SEQUENCE [LARGE SCALE GENOMIC DNA]</scope>
    <source>
        <strain evidence="2 3">SC16a</strain>
    </source>
</reference>
<feature type="region of interest" description="Disordered" evidence="1">
    <location>
        <begin position="49"/>
        <end position="80"/>
    </location>
</feature>
<gene>
    <name evidence="2" type="ORF">XA68_10414</name>
</gene>
<dbReference type="AlphaFoldDB" id="A0A2A9PQU8"/>
<proteinExistence type="predicted"/>